<comment type="caution">
    <text evidence="2">The sequence shown here is derived from an EMBL/GenBank/DDBJ whole genome shotgun (WGS) entry which is preliminary data.</text>
</comment>
<keyword evidence="1" id="KW-0472">Membrane</keyword>
<keyword evidence="1" id="KW-0812">Transmembrane</keyword>
<dbReference type="PANTHER" id="PTHR34703:SF1">
    <property type="entry name" value="ANTIPORTER SUBUNIT MNHG2-RELATED"/>
    <property type="match status" value="1"/>
</dbReference>
<feature type="transmembrane region" description="Helical" evidence="1">
    <location>
        <begin position="44"/>
        <end position="67"/>
    </location>
</feature>
<evidence type="ECO:0000256" key="1">
    <source>
        <dbReference type="SAM" id="Phobius"/>
    </source>
</evidence>
<sequence>MLQLFVEAVELVGIVLLLIGGFFELTGAIGVLRLPNFFSRIHAATASAIGGTVVPLIGLALVALAQIEMGWERVYLASLCIVSAILILLVAPAGSQALMRAAYMSRYREIEDDEAEATEREYR</sequence>
<organism evidence="2">
    <name type="scientific">Ignisphaera aggregans</name>
    <dbReference type="NCBI Taxonomy" id="334771"/>
    <lineage>
        <taxon>Archaea</taxon>
        <taxon>Thermoproteota</taxon>
        <taxon>Thermoprotei</taxon>
        <taxon>Desulfurococcales</taxon>
        <taxon>Desulfurococcaceae</taxon>
        <taxon>Ignisphaera</taxon>
    </lineage>
</organism>
<feature type="transmembrane region" description="Helical" evidence="1">
    <location>
        <begin position="12"/>
        <end position="32"/>
    </location>
</feature>
<protein>
    <submittedName>
        <fullName evidence="2">Cation:proton antiporter</fullName>
    </submittedName>
</protein>
<gene>
    <name evidence="2" type="ORF">ENU64_02460</name>
</gene>
<dbReference type="GO" id="GO:0015385">
    <property type="term" value="F:sodium:proton antiporter activity"/>
    <property type="evidence" value="ECO:0007669"/>
    <property type="project" value="TreeGrafter"/>
</dbReference>
<dbReference type="NCBIfam" id="TIGR01300">
    <property type="entry name" value="CPA3_mnhG_phaG"/>
    <property type="match status" value="1"/>
</dbReference>
<reference evidence="2" key="1">
    <citation type="journal article" date="2020" name="mSystems">
        <title>Genome- and Community-Level Interaction Insights into Carbon Utilization and Element Cycling Functions of Hydrothermarchaeota in Hydrothermal Sediment.</title>
        <authorList>
            <person name="Zhou Z."/>
            <person name="Liu Y."/>
            <person name="Xu W."/>
            <person name="Pan J."/>
            <person name="Luo Z.H."/>
            <person name="Li M."/>
        </authorList>
    </citation>
    <scope>NUCLEOTIDE SEQUENCE [LARGE SCALE GENOMIC DNA]</scope>
    <source>
        <strain evidence="2">SpSt-688</strain>
    </source>
</reference>
<feature type="transmembrane region" description="Helical" evidence="1">
    <location>
        <begin position="73"/>
        <end position="98"/>
    </location>
</feature>
<dbReference type="InterPro" id="IPR005133">
    <property type="entry name" value="PhaG_MnhG_YufB"/>
</dbReference>
<keyword evidence="1" id="KW-1133">Transmembrane helix</keyword>
<proteinExistence type="predicted"/>
<dbReference type="EMBL" id="DTDH01000073">
    <property type="protein sequence ID" value="HGT98281.1"/>
    <property type="molecule type" value="Genomic_DNA"/>
</dbReference>
<accession>A0A7J3MXN2</accession>
<dbReference type="Pfam" id="PF03334">
    <property type="entry name" value="PhaG_MnhG_YufB"/>
    <property type="match status" value="1"/>
</dbReference>
<evidence type="ECO:0000313" key="2">
    <source>
        <dbReference type="EMBL" id="HGT98281.1"/>
    </source>
</evidence>
<dbReference type="AlphaFoldDB" id="A0A7J3MXN2"/>
<name>A0A7J3MXN2_9CREN</name>
<dbReference type="PANTHER" id="PTHR34703">
    <property type="entry name" value="ANTIPORTER SUBUNIT MNHG2-RELATED"/>
    <property type="match status" value="1"/>
</dbReference>